<feature type="transmembrane region" description="Helical" evidence="1">
    <location>
        <begin position="78"/>
        <end position="102"/>
    </location>
</feature>
<name>A0A329TRC3_9FIRM</name>
<dbReference type="EMBL" id="PRKZ01000002">
    <property type="protein sequence ID" value="RAW51258.1"/>
    <property type="molecule type" value="Genomic_DNA"/>
</dbReference>
<keyword evidence="1" id="KW-0472">Membrane</keyword>
<proteinExistence type="predicted"/>
<feature type="transmembrane region" description="Helical" evidence="1">
    <location>
        <begin position="188"/>
        <end position="210"/>
    </location>
</feature>
<dbReference type="RefSeq" id="WP_112115134.1">
    <property type="nucleotide sequence ID" value="NZ_PRKZ01000002.1"/>
</dbReference>
<evidence type="ECO:0000313" key="2">
    <source>
        <dbReference type="EMBL" id="RAW51258.1"/>
    </source>
</evidence>
<feature type="transmembrane region" description="Helical" evidence="1">
    <location>
        <begin position="309"/>
        <end position="328"/>
    </location>
</feature>
<feature type="transmembrane region" description="Helical" evidence="1">
    <location>
        <begin position="157"/>
        <end position="179"/>
    </location>
</feature>
<accession>A0A329TRC3</accession>
<sequence>MVYTLTVFFVLIITLMHDNMKRGKKELAFIAFFTLFLLAAIRYRIGADYTMYEATYNDIRAGISGLRIDVSTIVLDKLLIFLGLPVQWYFIITAFLGNYIVLKTITDEYRRVSLSFFIYICGTLYFSTYNTTRQCLAIVIFYYSLRYIREGNPQKYIALNIIGTLFHTSAILFIPFYFIAKIDFKKKYFAAMAIVYLCSGTIVSIAAKILAGTKYGMYLTNPGFWDAWGAWKLSNYLNLLLFLLYYFLIKNKNTKDVTYMNVHFLGILVSLIVTSIPLADRVFIGFRFVEFLSVPNLISRLAVSYKVKLFIKIIVYCLYFYYFVHNVLMGNSGGVMPYQSII</sequence>
<feature type="transmembrane region" description="Helical" evidence="1">
    <location>
        <begin position="114"/>
        <end position="145"/>
    </location>
</feature>
<dbReference type="InterPro" id="IPR049458">
    <property type="entry name" value="EpsG-like"/>
</dbReference>
<keyword evidence="1" id="KW-1133">Transmembrane helix</keyword>
<protein>
    <submittedName>
        <fullName evidence="2">EpsG family protein</fullName>
    </submittedName>
</protein>
<feature type="transmembrane region" description="Helical" evidence="1">
    <location>
        <begin position="260"/>
        <end position="278"/>
    </location>
</feature>
<feature type="transmembrane region" description="Helical" evidence="1">
    <location>
        <begin position="230"/>
        <end position="248"/>
    </location>
</feature>
<reference evidence="2 3" key="1">
    <citation type="submission" date="2018-02" db="EMBL/GenBank/DDBJ databases">
        <title>Complete genome sequencing of Faecalibacterium prausnitzii strains isolated from the human gut.</title>
        <authorList>
            <person name="Fitzgerald B.C."/>
            <person name="Shkoporov A.N."/>
            <person name="Ross P.R."/>
            <person name="Hill C."/>
        </authorList>
    </citation>
    <scope>NUCLEOTIDE SEQUENCE [LARGE SCALE GENOMIC DNA]</scope>
    <source>
        <strain evidence="2 3">APC942/8-14-2</strain>
    </source>
</reference>
<dbReference type="Pfam" id="PF14897">
    <property type="entry name" value="EpsG"/>
    <property type="match status" value="1"/>
</dbReference>
<evidence type="ECO:0000313" key="3">
    <source>
        <dbReference type="Proteomes" id="UP000251634"/>
    </source>
</evidence>
<organism evidence="2 3">
    <name type="scientific">Faecalibacterium prausnitzii</name>
    <dbReference type="NCBI Taxonomy" id="853"/>
    <lineage>
        <taxon>Bacteria</taxon>
        <taxon>Bacillati</taxon>
        <taxon>Bacillota</taxon>
        <taxon>Clostridia</taxon>
        <taxon>Eubacteriales</taxon>
        <taxon>Oscillospiraceae</taxon>
        <taxon>Faecalibacterium</taxon>
    </lineage>
</organism>
<feature type="transmembrane region" description="Helical" evidence="1">
    <location>
        <begin position="27"/>
        <end position="45"/>
    </location>
</feature>
<gene>
    <name evidence="2" type="ORF">C4N25_04495</name>
</gene>
<dbReference type="Proteomes" id="UP000251634">
    <property type="component" value="Unassembled WGS sequence"/>
</dbReference>
<comment type="caution">
    <text evidence="2">The sequence shown here is derived from an EMBL/GenBank/DDBJ whole genome shotgun (WGS) entry which is preliminary data.</text>
</comment>
<dbReference type="AlphaFoldDB" id="A0A329TRC3"/>
<keyword evidence="1" id="KW-0812">Transmembrane</keyword>
<evidence type="ECO:0000256" key="1">
    <source>
        <dbReference type="SAM" id="Phobius"/>
    </source>
</evidence>